<reference evidence="1 2" key="1">
    <citation type="submission" date="2019-07" db="EMBL/GenBank/DDBJ databases">
        <title>Whole genome shotgun sequence of Reyranella soli NBRC 108950.</title>
        <authorList>
            <person name="Hosoyama A."/>
            <person name="Uohara A."/>
            <person name="Ohji S."/>
            <person name="Ichikawa N."/>
        </authorList>
    </citation>
    <scope>NUCLEOTIDE SEQUENCE [LARGE SCALE GENOMIC DNA]</scope>
    <source>
        <strain evidence="1 2">NBRC 108950</strain>
    </source>
</reference>
<dbReference type="InterPro" id="IPR054492">
    <property type="entry name" value="WbmS-like"/>
</dbReference>
<dbReference type="InterPro" id="IPR011330">
    <property type="entry name" value="Glyco_hydro/deAcase_b/a-brl"/>
</dbReference>
<name>A0A512N274_9HYPH</name>
<dbReference type="OrthoDB" id="9805877at2"/>
<evidence type="ECO:0000313" key="2">
    <source>
        <dbReference type="Proteomes" id="UP000321058"/>
    </source>
</evidence>
<protein>
    <recommendedName>
        <fullName evidence="3">Chitooligosaccharide deacetylase</fullName>
    </recommendedName>
</protein>
<dbReference type="AlphaFoldDB" id="A0A512N274"/>
<organism evidence="1 2">
    <name type="scientific">Reyranella soli</name>
    <dbReference type="NCBI Taxonomy" id="1230389"/>
    <lineage>
        <taxon>Bacteria</taxon>
        <taxon>Pseudomonadati</taxon>
        <taxon>Pseudomonadota</taxon>
        <taxon>Alphaproteobacteria</taxon>
        <taxon>Hyphomicrobiales</taxon>
        <taxon>Reyranellaceae</taxon>
        <taxon>Reyranella</taxon>
    </lineage>
</organism>
<sequence>MTEGTLRWPAQLAANTVCFTVDVEWAVQTVVDDVRTLFDSYDVKATFFVTHADVAVPGHERGLHPNFRRNGDTYRSLADAGRMTDEAINRHIITATHAFAPEAKGVRAHCLHFDSTLLPLYRELGLEYDSCYHMPLVEGIRPFWIYGSLVELPIYYGDSLDLSMEMTDFQVARLALDRPGLKVLNFHPNTVYINAGSNAAEAATRVFYRDAEKLRAARNDGRGVRTLLIETLEYVRRHDIPTALLQSVNAAWRTLPKWS</sequence>
<dbReference type="Gene3D" id="3.20.20.370">
    <property type="entry name" value="Glycoside hydrolase/deacetylase"/>
    <property type="match status" value="1"/>
</dbReference>
<dbReference type="Pfam" id="PF22537">
    <property type="entry name" value="WbmS-like"/>
    <property type="match status" value="1"/>
</dbReference>
<dbReference type="RefSeq" id="WP_147145366.1">
    <property type="nucleotide sequence ID" value="NZ_BKAJ01000004.1"/>
</dbReference>
<proteinExistence type="predicted"/>
<gene>
    <name evidence="1" type="primary">wbmS</name>
    <name evidence="1" type="ORF">RSO01_02610</name>
</gene>
<dbReference type="GO" id="GO:0005975">
    <property type="term" value="P:carbohydrate metabolic process"/>
    <property type="evidence" value="ECO:0007669"/>
    <property type="project" value="InterPro"/>
</dbReference>
<dbReference type="SUPFAM" id="SSF88713">
    <property type="entry name" value="Glycoside hydrolase/deacetylase"/>
    <property type="match status" value="1"/>
</dbReference>
<evidence type="ECO:0000313" key="1">
    <source>
        <dbReference type="EMBL" id="GEP53095.1"/>
    </source>
</evidence>
<dbReference type="Proteomes" id="UP000321058">
    <property type="component" value="Unassembled WGS sequence"/>
</dbReference>
<accession>A0A512N274</accession>
<keyword evidence="2" id="KW-1185">Reference proteome</keyword>
<comment type="caution">
    <text evidence="1">The sequence shown here is derived from an EMBL/GenBank/DDBJ whole genome shotgun (WGS) entry which is preliminary data.</text>
</comment>
<dbReference type="EMBL" id="BKAJ01000004">
    <property type="protein sequence ID" value="GEP53095.1"/>
    <property type="molecule type" value="Genomic_DNA"/>
</dbReference>
<evidence type="ECO:0008006" key="3">
    <source>
        <dbReference type="Google" id="ProtNLM"/>
    </source>
</evidence>